<comment type="caution">
    <text evidence="1">The sequence shown here is derived from an EMBL/GenBank/DDBJ whole genome shotgun (WGS) entry which is preliminary data.</text>
</comment>
<dbReference type="GeneID" id="39990124"/>
<dbReference type="STRING" id="67003.A0A1X0NI28"/>
<dbReference type="InterPro" id="IPR052394">
    <property type="entry name" value="LRR-containing"/>
</dbReference>
<dbReference type="RefSeq" id="XP_028878412.1">
    <property type="nucleotide sequence ID" value="XM_029030344.1"/>
</dbReference>
<dbReference type="InterPro" id="IPR032675">
    <property type="entry name" value="LRR_dom_sf"/>
</dbReference>
<dbReference type="SUPFAM" id="SSF52047">
    <property type="entry name" value="RNI-like"/>
    <property type="match status" value="1"/>
</dbReference>
<dbReference type="PANTHER" id="PTHR24114:SF2">
    <property type="entry name" value="F-BOX DOMAIN-CONTAINING PROTEIN-RELATED"/>
    <property type="match status" value="1"/>
</dbReference>
<reference evidence="1 2" key="1">
    <citation type="submission" date="2017-03" db="EMBL/GenBank/DDBJ databases">
        <title>An alternative strategy for trypanosome survival in the mammalian bloodstream revealed through genome and transcriptome analysis of the ubiquitous bovine parasite Trypanosoma (Megatrypanum) theileri.</title>
        <authorList>
            <person name="Kelly S."/>
            <person name="Ivens A."/>
            <person name="Mott A."/>
            <person name="O'Neill E."/>
            <person name="Emms D."/>
            <person name="Macleod O."/>
            <person name="Voorheis P."/>
            <person name="Matthews J."/>
            <person name="Matthews K."/>
            <person name="Carrington M."/>
        </authorList>
    </citation>
    <scope>NUCLEOTIDE SEQUENCE [LARGE SCALE GENOMIC DNA]</scope>
    <source>
        <strain evidence="1">Edinburgh</strain>
    </source>
</reference>
<dbReference type="InterPro" id="IPR001611">
    <property type="entry name" value="Leu-rich_rpt"/>
</dbReference>
<proteinExistence type="predicted"/>
<dbReference type="AlphaFoldDB" id="A0A1X0NI28"/>
<dbReference type="Pfam" id="PF13516">
    <property type="entry name" value="LRR_6"/>
    <property type="match status" value="3"/>
</dbReference>
<dbReference type="Proteomes" id="UP000192257">
    <property type="component" value="Unassembled WGS sequence"/>
</dbReference>
<evidence type="ECO:0000313" key="2">
    <source>
        <dbReference type="Proteomes" id="UP000192257"/>
    </source>
</evidence>
<dbReference type="OrthoDB" id="341587at2759"/>
<keyword evidence="2" id="KW-1185">Reference proteome</keyword>
<accession>A0A1X0NI28</accession>
<dbReference type="VEuPathDB" id="TriTrypDB:TM35_000461650"/>
<gene>
    <name evidence="1" type="ORF">TM35_000461650</name>
</gene>
<dbReference type="EMBL" id="NBCO01000046">
    <property type="protein sequence ID" value="ORC84346.1"/>
    <property type="molecule type" value="Genomic_DNA"/>
</dbReference>
<sequence length="337" mass="36899">MSKKPPSQKEKPKTVVIPPSQELNVDVDLRRLHEACGALGDYILPFSKRIKLELQRVRDGEQPDVPTVPLFLYSEIPYNEVKLLFSGILSSYPFLREIQLHHCAVGDDGMLIIVEFIRSYRPTPDRNPFGIQRLEVPGCLIGPAGAKHIGKLLSENDTITRCVLDFNPLGDAGAQAIANGVRWNGSLEELSLQYCKIGSSGADALAEGVLRGSNVRIFSLRGNPLGPEGIKYIGLALGIGNRIESIDIADTRFAVSSQAVEALCQGAGSSSSLTCVDMDLNVVTPEAASLIAAVIQKNKRLVQFRVNERMDSNQFLMIQNALEQNGRCTKKKKRTKS</sequence>
<protein>
    <submittedName>
        <fullName evidence="1">Uncharacterized protein</fullName>
    </submittedName>
</protein>
<name>A0A1X0NI28_9TRYP</name>
<dbReference type="PANTHER" id="PTHR24114">
    <property type="entry name" value="LEUCINE RICH REPEAT FAMILY PROTEIN"/>
    <property type="match status" value="1"/>
</dbReference>
<evidence type="ECO:0000313" key="1">
    <source>
        <dbReference type="EMBL" id="ORC84346.1"/>
    </source>
</evidence>
<dbReference type="SMART" id="SM00368">
    <property type="entry name" value="LRR_RI"/>
    <property type="match status" value="5"/>
</dbReference>
<dbReference type="Gene3D" id="3.80.10.10">
    <property type="entry name" value="Ribonuclease Inhibitor"/>
    <property type="match status" value="2"/>
</dbReference>
<organism evidence="1 2">
    <name type="scientific">Trypanosoma theileri</name>
    <dbReference type="NCBI Taxonomy" id="67003"/>
    <lineage>
        <taxon>Eukaryota</taxon>
        <taxon>Discoba</taxon>
        <taxon>Euglenozoa</taxon>
        <taxon>Kinetoplastea</taxon>
        <taxon>Metakinetoplastina</taxon>
        <taxon>Trypanosomatida</taxon>
        <taxon>Trypanosomatidae</taxon>
        <taxon>Trypanosoma</taxon>
    </lineage>
</organism>